<dbReference type="STRING" id="1005048.CFU_0914"/>
<keyword evidence="1" id="KW-1133">Transmembrane helix</keyword>
<reference evidence="4" key="6">
    <citation type="submission" date="2011-05" db="EMBL/GenBank/DDBJ databases">
        <title>Complete sequence of Collimonas fungivorans Ter331.</title>
        <authorList>
            <person name="Leveau J.H."/>
        </authorList>
    </citation>
    <scope>NUCLEOTIDE SEQUENCE [LARGE SCALE GENOMIC DNA]</scope>
    <source>
        <strain evidence="4">Ter331</strain>
    </source>
</reference>
<dbReference type="NCBIfam" id="TIGR00778">
    <property type="entry name" value="ahpD_dom"/>
    <property type="match status" value="1"/>
</dbReference>
<dbReference type="AlphaFoldDB" id="G0AIG3"/>
<reference evidence="3 4" key="3">
    <citation type="journal article" date="2008" name="FEMS Microbiol. Ecol.">
        <title>Identification and characterization of genes underlying chitinolysis in Collimonas fungivorans Ter331.</title>
        <authorList>
            <person name="Fritsche K."/>
            <person name="de Boer W."/>
            <person name="Gerards S."/>
            <person name="van den Berg M."/>
            <person name="van Veen J.A."/>
            <person name="Leveau J.H."/>
        </authorList>
    </citation>
    <scope>NUCLEOTIDE SEQUENCE [LARGE SCALE GENOMIC DNA]</scope>
    <source>
        <strain evidence="3 4">Ter331</strain>
    </source>
</reference>
<dbReference type="Proteomes" id="UP000008392">
    <property type="component" value="Chromosome"/>
</dbReference>
<dbReference type="EMBL" id="CP002745">
    <property type="protein sequence ID" value="AEK60746.1"/>
    <property type="molecule type" value="Genomic_DNA"/>
</dbReference>
<gene>
    <name evidence="3" type="ordered locus">CFU_0914</name>
</gene>
<dbReference type="HOGENOM" id="CLU_082760_6_0_4"/>
<name>G0AIG3_COLFT</name>
<reference evidence="3 4" key="1">
    <citation type="journal article" date="2004" name="Environ. Microbiol.">
        <title>Phylogeny-function analysis of (meta)genomic libraries: screening for expression of ribosomal RNA genes by large-insert library fluorescent in situ hybridization (LIL-FISH).</title>
        <authorList>
            <person name="Leveau J.H."/>
            <person name="Gerards S."/>
            <person name="de Boer W."/>
            <person name="van Veen J.A."/>
        </authorList>
    </citation>
    <scope>NUCLEOTIDE SEQUENCE [LARGE SCALE GENOMIC DNA]</scope>
    <source>
        <strain evidence="3 4">Ter331</strain>
    </source>
</reference>
<dbReference type="InterPro" id="IPR004675">
    <property type="entry name" value="AhpD_core"/>
</dbReference>
<evidence type="ECO:0000313" key="3">
    <source>
        <dbReference type="EMBL" id="AEK60746.1"/>
    </source>
</evidence>
<keyword evidence="1" id="KW-0472">Membrane</keyword>
<dbReference type="Pfam" id="PF02627">
    <property type="entry name" value="CMD"/>
    <property type="match status" value="1"/>
</dbReference>
<feature type="domain" description="Carboxymuconolactone decarboxylase-like" evidence="2">
    <location>
        <begin position="68"/>
        <end position="145"/>
    </location>
</feature>
<accession>G0AIG3</accession>
<dbReference type="PANTHER" id="PTHR34846:SF10">
    <property type="entry name" value="CYTOPLASMIC PROTEIN"/>
    <property type="match status" value="1"/>
</dbReference>
<reference evidence="3 4" key="5">
    <citation type="journal article" date="2011" name="ISME J.">
        <title>Dual transcriptional profiling of a bacterial/fungal confrontation: Collimonas fungivorans versus Aspergillus niger.</title>
        <authorList>
            <person name="Mela F."/>
            <person name="Fritsche K."/>
            <person name="de Boer W."/>
            <person name="van Veen J.A."/>
            <person name="de Graaff L.H."/>
            <person name="van den Berg M."/>
            <person name="Leveau J.H."/>
        </authorList>
    </citation>
    <scope>NUCLEOTIDE SEQUENCE [LARGE SCALE GENOMIC DNA]</scope>
    <source>
        <strain evidence="3 4">Ter331</strain>
    </source>
</reference>
<dbReference type="InterPro" id="IPR003779">
    <property type="entry name" value="CMD-like"/>
</dbReference>
<proteinExistence type="predicted"/>
<keyword evidence="4" id="KW-1185">Reference proteome</keyword>
<dbReference type="InterPro" id="IPR029032">
    <property type="entry name" value="AhpD-like"/>
</dbReference>
<evidence type="ECO:0000259" key="2">
    <source>
        <dbReference type="Pfam" id="PF02627"/>
    </source>
</evidence>
<sequence>MQVQLGLGNGLGKLHGLVLLLFLGPSNMAMILAYYTSSKRQFTSIYLTKELQMQTRLDFYTADKDAIKALMGVENQINKGTLDILLKELVRLRASQINGCAFCLDMHVADARKAGESERRMATVSAWRETPFFSDRERAALAWTESLTLVSQNHVPDAVWETVRPHFTDAELVELTLLITSINTWNRFAIAFRKMPV</sequence>
<evidence type="ECO:0000256" key="1">
    <source>
        <dbReference type="SAM" id="Phobius"/>
    </source>
</evidence>
<keyword evidence="1" id="KW-0812">Transmembrane</keyword>
<feature type="transmembrane region" description="Helical" evidence="1">
    <location>
        <begin position="14"/>
        <end position="35"/>
    </location>
</feature>
<evidence type="ECO:0000313" key="4">
    <source>
        <dbReference type="Proteomes" id="UP000008392"/>
    </source>
</evidence>
<reference evidence="3 4" key="2">
    <citation type="journal article" date="2006" name="J. Microbiol. Methods">
        <title>Genomic flank-sequencing of plasposon insertion sites for rapid identification of functional genes.</title>
        <authorList>
            <person name="Leveau J.H."/>
            <person name="Gerards S."/>
            <person name="Fritsche K."/>
            <person name="Zondag G."/>
            <person name="van Veen J.A."/>
        </authorList>
    </citation>
    <scope>NUCLEOTIDE SEQUENCE [LARGE SCALE GENOMIC DNA]</scope>
    <source>
        <strain evidence="3 4">Ter331</strain>
    </source>
</reference>
<organism evidence="3 4">
    <name type="scientific">Collimonas fungivorans (strain Ter331)</name>
    <dbReference type="NCBI Taxonomy" id="1005048"/>
    <lineage>
        <taxon>Bacteria</taxon>
        <taxon>Pseudomonadati</taxon>
        <taxon>Pseudomonadota</taxon>
        <taxon>Betaproteobacteria</taxon>
        <taxon>Burkholderiales</taxon>
        <taxon>Oxalobacteraceae</taxon>
        <taxon>Collimonas</taxon>
    </lineage>
</organism>
<dbReference type="eggNOG" id="COG2128">
    <property type="taxonomic scope" value="Bacteria"/>
</dbReference>
<dbReference type="PANTHER" id="PTHR34846">
    <property type="entry name" value="4-CARBOXYMUCONOLACTONE DECARBOXYLASE FAMILY PROTEIN (AFU_ORTHOLOGUE AFUA_6G11590)"/>
    <property type="match status" value="1"/>
</dbReference>
<reference evidence="3 4" key="4">
    <citation type="journal article" date="2010" name="Environ. Microbiol.">
        <title>The bacterial genus Collimonas: mycophagy, weathering and other adaptive solutions to life in oligotrophic soil environments.</title>
        <authorList>
            <person name="Leveau J.H."/>
            <person name="Uroz S."/>
            <person name="de Boer W."/>
        </authorList>
    </citation>
    <scope>NUCLEOTIDE SEQUENCE [LARGE SCALE GENOMIC DNA]</scope>
    <source>
        <strain evidence="3 4">Ter331</strain>
    </source>
</reference>
<dbReference type="GO" id="GO:0051920">
    <property type="term" value="F:peroxiredoxin activity"/>
    <property type="evidence" value="ECO:0007669"/>
    <property type="project" value="InterPro"/>
</dbReference>
<protein>
    <recommendedName>
        <fullName evidence="2">Carboxymuconolactone decarboxylase-like domain-containing protein</fullName>
    </recommendedName>
</protein>
<dbReference type="Gene3D" id="1.20.1290.10">
    <property type="entry name" value="AhpD-like"/>
    <property type="match status" value="1"/>
</dbReference>
<dbReference type="SUPFAM" id="SSF69118">
    <property type="entry name" value="AhpD-like"/>
    <property type="match status" value="1"/>
</dbReference>
<dbReference type="KEGG" id="cfu:CFU_0914"/>